<keyword evidence="3" id="KW-1185">Reference proteome</keyword>
<dbReference type="Pfam" id="PF16289">
    <property type="entry name" value="PIN_12"/>
    <property type="match status" value="1"/>
</dbReference>
<reference evidence="2 3" key="1">
    <citation type="submission" date="2013-04" db="EMBL/GenBank/DDBJ databases">
        <title>Hyphomonas sp. T24B3 Genome Sequencing.</title>
        <authorList>
            <person name="Lai Q."/>
            <person name="Shao Z."/>
        </authorList>
    </citation>
    <scope>NUCLEOTIDE SEQUENCE [LARGE SCALE GENOMIC DNA]</scope>
    <source>
        <strain evidence="2 3">T24B3</strain>
    </source>
</reference>
<dbReference type="AlphaFoldDB" id="A0A062U4F6"/>
<evidence type="ECO:0000259" key="1">
    <source>
        <dbReference type="Pfam" id="PF16289"/>
    </source>
</evidence>
<dbReference type="Proteomes" id="UP000249123">
    <property type="component" value="Unassembled WGS sequence"/>
</dbReference>
<dbReference type="EMBL" id="AWFB01000026">
    <property type="protein sequence ID" value="RAN32836.1"/>
    <property type="molecule type" value="Genomic_DNA"/>
</dbReference>
<dbReference type="eggNOG" id="ENOG5032WBN">
    <property type="taxonomic scope" value="Bacteria"/>
</dbReference>
<accession>A0A062U4F6</accession>
<protein>
    <recommendedName>
        <fullName evidence="1">DUF4935 domain-containing protein</fullName>
    </recommendedName>
</protein>
<feature type="domain" description="DUF4935" evidence="1">
    <location>
        <begin position="4"/>
        <end position="164"/>
    </location>
</feature>
<dbReference type="STRING" id="1280941.HY2_07780"/>
<proteinExistence type="predicted"/>
<organism evidence="2 3">
    <name type="scientific">Hyphomonas pacifica</name>
    <dbReference type="NCBI Taxonomy" id="1280941"/>
    <lineage>
        <taxon>Bacteria</taxon>
        <taxon>Pseudomonadati</taxon>
        <taxon>Pseudomonadota</taxon>
        <taxon>Alphaproteobacteria</taxon>
        <taxon>Hyphomonadales</taxon>
        <taxon>Hyphomonadaceae</taxon>
        <taxon>Hyphomonas</taxon>
    </lineage>
</organism>
<dbReference type="RefSeq" id="WP_034824202.1">
    <property type="nucleotide sequence ID" value="NZ_AWFA01000004.1"/>
</dbReference>
<sequence length="358" mass="39596">MTTVYFDTSIIMNESFLRSAYAQAILKACSLLNIAVAIPDIVIDETLGNYPKKLNVKARAYEAARKDLAKIADLEAPAFSKEGVFDAYEAGLNALLEKHEVTVIAYPDVGAKELVEKAYECKKPFDEKGIGHKDYIVWRSIKDHIEDGDAQAPHIFLTNNTRDFCDTDDNDNVILHDDLSSQIADDALKPKVYTSLKAFYDAELLPNLEGVALADIPDLNAETLDELTSAYLGEELPQRTAYGIEGVPFSNEVSIVHYGGHQIEDTQLSEFEDDVIIEVSGTVEIEVTGFVEKHAFYLDDEEGLSVNVIDGDWNDHVMLVGTTVETAFVLSIVYSKEDSAVAGYNLSLPQEIDAYADY</sequence>
<name>A0A062U4F6_9PROT</name>
<evidence type="ECO:0000313" key="2">
    <source>
        <dbReference type="EMBL" id="RAN32836.1"/>
    </source>
</evidence>
<gene>
    <name evidence="2" type="ORF">HY3_13970</name>
</gene>
<comment type="caution">
    <text evidence="2">The sequence shown here is derived from an EMBL/GenBank/DDBJ whole genome shotgun (WGS) entry which is preliminary data.</text>
</comment>
<dbReference type="InterPro" id="IPR032557">
    <property type="entry name" value="DUF4935"/>
</dbReference>
<evidence type="ECO:0000313" key="3">
    <source>
        <dbReference type="Proteomes" id="UP000249123"/>
    </source>
</evidence>